<keyword evidence="5" id="KW-0472">Membrane</keyword>
<dbReference type="AlphaFoldDB" id="A0A8S2UIF7"/>
<dbReference type="PROSITE" id="PS00237">
    <property type="entry name" value="G_PROTEIN_RECEP_F1_1"/>
    <property type="match status" value="1"/>
</dbReference>
<evidence type="ECO:0000256" key="4">
    <source>
        <dbReference type="ARBA" id="ARBA00023040"/>
    </source>
</evidence>
<dbReference type="PANTHER" id="PTHR45695:SF9">
    <property type="entry name" value="LEUCOKININ RECEPTOR"/>
    <property type="match status" value="1"/>
</dbReference>
<evidence type="ECO:0000313" key="9">
    <source>
        <dbReference type="EMBL" id="CAF4335023.1"/>
    </source>
</evidence>
<evidence type="ECO:0000256" key="3">
    <source>
        <dbReference type="ARBA" id="ARBA00022989"/>
    </source>
</evidence>
<dbReference type="EMBL" id="CAJOBJ010042824">
    <property type="protein sequence ID" value="CAF4335023.1"/>
    <property type="molecule type" value="Genomic_DNA"/>
</dbReference>
<keyword evidence="3" id="KW-1133">Transmembrane helix</keyword>
<keyword evidence="2" id="KW-0812">Transmembrane</keyword>
<dbReference type="PROSITE" id="PS50262">
    <property type="entry name" value="G_PROTEIN_RECEP_F1_2"/>
    <property type="match status" value="1"/>
</dbReference>
<keyword evidence="7" id="KW-0807">Transducer</keyword>
<sequence length="51" mass="5743">MSISVSVLTLMAISIERYQAIVHPLKFTGTKHRARILILSVWILSLLLVLP</sequence>
<dbReference type="PANTHER" id="PTHR45695">
    <property type="entry name" value="LEUCOKININ RECEPTOR-RELATED"/>
    <property type="match status" value="1"/>
</dbReference>
<organism evidence="9 10">
    <name type="scientific">Rotaria magnacalcarata</name>
    <dbReference type="NCBI Taxonomy" id="392030"/>
    <lineage>
        <taxon>Eukaryota</taxon>
        <taxon>Metazoa</taxon>
        <taxon>Spiralia</taxon>
        <taxon>Gnathifera</taxon>
        <taxon>Rotifera</taxon>
        <taxon>Eurotatoria</taxon>
        <taxon>Bdelloidea</taxon>
        <taxon>Philodinida</taxon>
        <taxon>Philodinidae</taxon>
        <taxon>Rotaria</taxon>
    </lineage>
</organism>
<accession>A0A8S2UIF7</accession>
<dbReference type="InterPro" id="IPR000276">
    <property type="entry name" value="GPCR_Rhodpsn"/>
</dbReference>
<feature type="non-terminal residue" evidence="9">
    <location>
        <position position="51"/>
    </location>
</feature>
<evidence type="ECO:0000256" key="2">
    <source>
        <dbReference type="ARBA" id="ARBA00022692"/>
    </source>
</evidence>
<feature type="domain" description="G-protein coupled receptors family 1 profile" evidence="8">
    <location>
        <begin position="1"/>
        <end position="51"/>
    </location>
</feature>
<keyword evidence="6" id="KW-0675">Receptor</keyword>
<protein>
    <recommendedName>
        <fullName evidence="8">G-protein coupled receptors family 1 profile domain-containing protein</fullName>
    </recommendedName>
</protein>
<evidence type="ECO:0000313" key="10">
    <source>
        <dbReference type="Proteomes" id="UP000681720"/>
    </source>
</evidence>
<dbReference type="GO" id="GO:0005886">
    <property type="term" value="C:plasma membrane"/>
    <property type="evidence" value="ECO:0007669"/>
    <property type="project" value="TreeGrafter"/>
</dbReference>
<comment type="caution">
    <text evidence="9">The sequence shown here is derived from an EMBL/GenBank/DDBJ whole genome shotgun (WGS) entry which is preliminary data.</text>
</comment>
<keyword evidence="4" id="KW-0297">G-protein coupled receptor</keyword>
<name>A0A8S2UIF7_9BILA</name>
<dbReference type="Gene3D" id="1.20.1070.10">
    <property type="entry name" value="Rhodopsin 7-helix transmembrane proteins"/>
    <property type="match status" value="1"/>
</dbReference>
<evidence type="ECO:0000259" key="8">
    <source>
        <dbReference type="PROSITE" id="PS50262"/>
    </source>
</evidence>
<evidence type="ECO:0000256" key="1">
    <source>
        <dbReference type="ARBA" id="ARBA00004141"/>
    </source>
</evidence>
<dbReference type="Proteomes" id="UP000681720">
    <property type="component" value="Unassembled WGS sequence"/>
</dbReference>
<proteinExistence type="predicted"/>
<reference evidence="9" key="1">
    <citation type="submission" date="2021-02" db="EMBL/GenBank/DDBJ databases">
        <authorList>
            <person name="Nowell W R."/>
        </authorList>
    </citation>
    <scope>NUCLEOTIDE SEQUENCE</scope>
</reference>
<evidence type="ECO:0000256" key="7">
    <source>
        <dbReference type="ARBA" id="ARBA00023224"/>
    </source>
</evidence>
<evidence type="ECO:0000256" key="5">
    <source>
        <dbReference type="ARBA" id="ARBA00023136"/>
    </source>
</evidence>
<evidence type="ECO:0000256" key="6">
    <source>
        <dbReference type="ARBA" id="ARBA00023170"/>
    </source>
</evidence>
<gene>
    <name evidence="9" type="ORF">GIL414_LOCUS27298</name>
</gene>
<dbReference type="GO" id="GO:0004930">
    <property type="term" value="F:G protein-coupled receptor activity"/>
    <property type="evidence" value="ECO:0007669"/>
    <property type="project" value="UniProtKB-KW"/>
</dbReference>
<dbReference type="SUPFAM" id="SSF81321">
    <property type="entry name" value="Family A G protein-coupled receptor-like"/>
    <property type="match status" value="1"/>
</dbReference>
<dbReference type="InterPro" id="IPR017452">
    <property type="entry name" value="GPCR_Rhodpsn_7TM"/>
</dbReference>
<comment type="subcellular location">
    <subcellularLocation>
        <location evidence="1">Membrane</location>
        <topology evidence="1">Multi-pass membrane protein</topology>
    </subcellularLocation>
</comment>
<dbReference type="Pfam" id="PF00001">
    <property type="entry name" value="7tm_1"/>
    <property type="match status" value="1"/>
</dbReference>